<dbReference type="Proteomes" id="UP001230339">
    <property type="component" value="Chromosome"/>
</dbReference>
<accession>A0ABY9GCP3</accession>
<sequence length="718" mass="77893">MSASFISGFGQYHSDRAGVNPRPYVTFDWQQFGDMLNTPPSVAKEAAQWVIFSELATRVSAEQRTEGRFHALWCDIDDAQGRTIAETAQLACDAVGGAQLVCYASRSATEENQKARIVIPLAGLLGGADFEPMQKVLNDRLETAGLIPDRATERANQVMYLPNRGAFYDQVQLKGARLDACSVFAADLDAERQRLQAEEQRQTEAREQSRLKAAERMASGGTSPVDAFNAGYDLELMLTTFGYRKRGNRHLSPLSTSGVAGVTIKDGIRWVSTHGSDVSAGIGKVSGSQCSGDVFDLFVFFEHGGDYGAAVKAAGEMFTTVDGITITQANQRAHMQAQEATVAPVDLASVGGMAPPSPVKEPMPANEDVFDLSQFALNGQSAQLEAKMLEDTFVLGRLAILGQATAFYAKPNSGKTLLVLWLLIRAIEAGEVNPKDVFYINADDNFRGLVTKLKLAEMYGFNQLAPDFNGFKSDMFLRYLQKMIEDGTASGKVVILDTLKKFTDVMDKTIATAFGKVMRAFVSNGGTVIMLAHTNKHRGSDDKLVVSGTSDIVDDADCAYTLDVIESDVLNNVKTVIFENIKARGDVADSATYTYSTQKGQGFGYEELLASVQEVTQAEAEEARRREQAEELVRKNADIIDAISEAIGEGVTLKTDLIDAAAERSGISKAKVSRALRDHTGTNYAAGNRWNVGKGDKNAQPYSLLMSFSAPPRHATGW</sequence>
<dbReference type="InterPro" id="IPR003593">
    <property type="entry name" value="AAA+_ATPase"/>
</dbReference>
<evidence type="ECO:0000313" key="4">
    <source>
        <dbReference type="Proteomes" id="UP001230339"/>
    </source>
</evidence>
<feature type="domain" description="AAA+ ATPase" evidence="2">
    <location>
        <begin position="401"/>
        <end position="559"/>
    </location>
</feature>
<dbReference type="SMART" id="SM00382">
    <property type="entry name" value="AAA"/>
    <property type="match status" value="1"/>
</dbReference>
<proteinExistence type="predicted"/>
<feature type="coiled-coil region" evidence="1">
    <location>
        <begin position="185"/>
        <end position="217"/>
    </location>
</feature>
<keyword evidence="1" id="KW-0175">Coiled coil</keyword>
<dbReference type="InterPro" id="IPR027417">
    <property type="entry name" value="P-loop_NTPase"/>
</dbReference>
<evidence type="ECO:0000313" key="3">
    <source>
        <dbReference type="EMBL" id="WLH13418.1"/>
    </source>
</evidence>
<dbReference type="Gene3D" id="3.40.50.300">
    <property type="entry name" value="P-loop containing nucleotide triphosphate hydrolases"/>
    <property type="match status" value="1"/>
</dbReference>
<dbReference type="RefSeq" id="WP_305416363.1">
    <property type="nucleotide sequence ID" value="NZ_CP117426.1"/>
</dbReference>
<dbReference type="EMBL" id="CP117449">
    <property type="protein sequence ID" value="WLH13418.1"/>
    <property type="molecule type" value="Genomic_DNA"/>
</dbReference>
<protein>
    <recommendedName>
        <fullName evidence="2">AAA+ ATPase domain-containing protein</fullName>
    </recommendedName>
</protein>
<keyword evidence="4" id="KW-1185">Reference proteome</keyword>
<name>A0ABY9GCP3_9PSED</name>
<evidence type="ECO:0000256" key="1">
    <source>
        <dbReference type="SAM" id="Coils"/>
    </source>
</evidence>
<gene>
    <name evidence="3" type="ORF">PSH57_03370</name>
</gene>
<reference evidence="3 4" key="1">
    <citation type="submission" date="2023-02" db="EMBL/GenBank/DDBJ databases">
        <title>Evolution of Hrp T3SS in non-pathogenic Pseudomonas fluorescens.</title>
        <authorList>
            <person name="Liao K."/>
            <person name="Wei H."/>
            <person name="Gu Y."/>
        </authorList>
    </citation>
    <scope>NUCLEOTIDE SEQUENCE [LARGE SCALE GENOMIC DNA]</scope>
    <source>
        <strain evidence="3 4">FP205</strain>
    </source>
</reference>
<organism evidence="3 4">
    <name type="scientific">Pseudomonas hefeiensis</name>
    <dbReference type="NCBI Taxonomy" id="2738125"/>
    <lineage>
        <taxon>Bacteria</taxon>
        <taxon>Pseudomonadati</taxon>
        <taxon>Pseudomonadota</taxon>
        <taxon>Gammaproteobacteria</taxon>
        <taxon>Pseudomonadales</taxon>
        <taxon>Pseudomonadaceae</taxon>
        <taxon>Pseudomonas</taxon>
    </lineage>
</organism>
<evidence type="ECO:0000259" key="2">
    <source>
        <dbReference type="SMART" id="SM00382"/>
    </source>
</evidence>
<dbReference type="SUPFAM" id="SSF52540">
    <property type="entry name" value="P-loop containing nucleoside triphosphate hydrolases"/>
    <property type="match status" value="1"/>
</dbReference>